<comment type="similarity">
    <text evidence="2">Belongs to the NAD(P)-dependent epimerase/dehydratase family. Dihydroflavonol-4-reductase subfamily.</text>
</comment>
<evidence type="ECO:0000256" key="1">
    <source>
        <dbReference type="ARBA" id="ARBA00023002"/>
    </source>
</evidence>
<dbReference type="PANTHER" id="PTHR10366:SF562">
    <property type="entry name" value="ALDEHYDE REDUCTASE II (AFU_ORTHOLOGUE AFUA_1G11360)"/>
    <property type="match status" value="1"/>
</dbReference>
<gene>
    <name evidence="5" type="ORF">BDY17DRAFT_254247</name>
</gene>
<accession>A0A6A6PM80</accession>
<dbReference type="InterPro" id="IPR001509">
    <property type="entry name" value="Epimerase_deHydtase"/>
</dbReference>
<keyword evidence="6" id="KW-1185">Reference proteome</keyword>
<evidence type="ECO:0000256" key="3">
    <source>
        <dbReference type="SAM" id="MobiDB-lite"/>
    </source>
</evidence>
<dbReference type="Proteomes" id="UP000799767">
    <property type="component" value="Unassembled WGS sequence"/>
</dbReference>
<dbReference type="SUPFAM" id="SSF51735">
    <property type="entry name" value="NAD(P)-binding Rossmann-fold domains"/>
    <property type="match status" value="1"/>
</dbReference>
<dbReference type="RefSeq" id="XP_033587719.1">
    <property type="nucleotide sequence ID" value="XM_033731416.1"/>
</dbReference>
<evidence type="ECO:0000313" key="5">
    <source>
        <dbReference type="EMBL" id="KAF2481149.1"/>
    </source>
</evidence>
<dbReference type="EMBL" id="MU001638">
    <property type="protein sequence ID" value="KAF2481149.1"/>
    <property type="molecule type" value="Genomic_DNA"/>
</dbReference>
<feature type="domain" description="NAD-dependent epimerase/dehydratase" evidence="4">
    <location>
        <begin position="71"/>
        <end position="192"/>
    </location>
</feature>
<name>A0A6A6PM80_9PEZI</name>
<dbReference type="Gene3D" id="3.40.50.720">
    <property type="entry name" value="NAD(P)-binding Rossmann-like Domain"/>
    <property type="match status" value="1"/>
</dbReference>
<dbReference type="GO" id="GO:0016616">
    <property type="term" value="F:oxidoreductase activity, acting on the CH-OH group of donors, NAD or NADP as acceptor"/>
    <property type="evidence" value="ECO:0007669"/>
    <property type="project" value="TreeGrafter"/>
</dbReference>
<keyword evidence="1" id="KW-0560">Oxidoreductase</keyword>
<proteinExistence type="inferred from homology"/>
<organism evidence="5 6">
    <name type="scientific">Neohortaea acidophila</name>
    <dbReference type="NCBI Taxonomy" id="245834"/>
    <lineage>
        <taxon>Eukaryota</taxon>
        <taxon>Fungi</taxon>
        <taxon>Dikarya</taxon>
        <taxon>Ascomycota</taxon>
        <taxon>Pezizomycotina</taxon>
        <taxon>Dothideomycetes</taxon>
        <taxon>Dothideomycetidae</taxon>
        <taxon>Mycosphaerellales</taxon>
        <taxon>Teratosphaeriaceae</taxon>
        <taxon>Neohortaea</taxon>
    </lineage>
</organism>
<sequence length="397" mass="43513">MERIGRQSDTLKAVFGEPQTEPPPYASARSSVASSGRSSVSSAAHLSTPPRLGYAQNHHLPSLAVPRGSLVLVTGANSFQGMHIVAQLLENGYLVRGTVRDSSKAAWTTKFFTDRYGGARYSAIVVPDMAVQGAFDTAIRDCAGVIHVASVTDLSPDPNLVVTPTIAGALNALEAAAREPRVVRFVYTSSVAASISHARGERYEISSHTWNMTDFNVAWAAPPYERERALSVRGSAKMQTEAAIWRWHEVNKPTFVLNTVLPDVLWGEVLDPKNQTHPLSIEILQAIYNNAIPPAYPPSHFVDVQDSATLHLAALLLPDVQSQRIFAVAAAWNMHSLIRTMRTLFPYRKLERDVPEGGVDRTVFREAGKAEALLRKMGAKGWMGMERSVERTCVAFR</sequence>
<feature type="region of interest" description="Disordered" evidence="3">
    <location>
        <begin position="1"/>
        <end position="33"/>
    </location>
</feature>
<dbReference type="InterPro" id="IPR050425">
    <property type="entry name" value="NAD(P)_dehydrat-like"/>
</dbReference>
<dbReference type="Pfam" id="PF01370">
    <property type="entry name" value="Epimerase"/>
    <property type="match status" value="1"/>
</dbReference>
<evidence type="ECO:0000256" key="2">
    <source>
        <dbReference type="ARBA" id="ARBA00023445"/>
    </source>
</evidence>
<dbReference type="InterPro" id="IPR036291">
    <property type="entry name" value="NAD(P)-bd_dom_sf"/>
</dbReference>
<dbReference type="GeneID" id="54472418"/>
<dbReference type="OrthoDB" id="2735536at2759"/>
<dbReference type="AlphaFoldDB" id="A0A6A6PM80"/>
<dbReference type="PANTHER" id="PTHR10366">
    <property type="entry name" value="NAD DEPENDENT EPIMERASE/DEHYDRATASE"/>
    <property type="match status" value="1"/>
</dbReference>
<protein>
    <submittedName>
        <fullName evidence="5">Flavonol reductase</fullName>
    </submittedName>
</protein>
<evidence type="ECO:0000259" key="4">
    <source>
        <dbReference type="Pfam" id="PF01370"/>
    </source>
</evidence>
<reference evidence="5" key="1">
    <citation type="journal article" date="2020" name="Stud. Mycol.">
        <title>101 Dothideomycetes genomes: a test case for predicting lifestyles and emergence of pathogens.</title>
        <authorList>
            <person name="Haridas S."/>
            <person name="Albert R."/>
            <person name="Binder M."/>
            <person name="Bloem J."/>
            <person name="Labutti K."/>
            <person name="Salamov A."/>
            <person name="Andreopoulos B."/>
            <person name="Baker S."/>
            <person name="Barry K."/>
            <person name="Bills G."/>
            <person name="Bluhm B."/>
            <person name="Cannon C."/>
            <person name="Castanera R."/>
            <person name="Culley D."/>
            <person name="Daum C."/>
            <person name="Ezra D."/>
            <person name="Gonzalez J."/>
            <person name="Henrissat B."/>
            <person name="Kuo A."/>
            <person name="Liang C."/>
            <person name="Lipzen A."/>
            <person name="Lutzoni F."/>
            <person name="Magnuson J."/>
            <person name="Mondo S."/>
            <person name="Nolan M."/>
            <person name="Ohm R."/>
            <person name="Pangilinan J."/>
            <person name="Park H.-J."/>
            <person name="Ramirez L."/>
            <person name="Alfaro M."/>
            <person name="Sun H."/>
            <person name="Tritt A."/>
            <person name="Yoshinaga Y."/>
            <person name="Zwiers L.-H."/>
            <person name="Turgeon B."/>
            <person name="Goodwin S."/>
            <person name="Spatafora J."/>
            <person name="Crous P."/>
            <person name="Grigoriev I."/>
        </authorList>
    </citation>
    <scope>NUCLEOTIDE SEQUENCE</scope>
    <source>
        <strain evidence="5">CBS 113389</strain>
    </source>
</reference>
<evidence type="ECO:0000313" key="6">
    <source>
        <dbReference type="Proteomes" id="UP000799767"/>
    </source>
</evidence>